<keyword evidence="1" id="KW-1133">Transmembrane helix</keyword>
<dbReference type="AlphaFoldDB" id="A0A194QMK5"/>
<reference evidence="2 3" key="1">
    <citation type="journal article" date="2015" name="Nat. Commun.">
        <title>Outbred genome sequencing and CRISPR/Cas9 gene editing in butterflies.</title>
        <authorList>
            <person name="Li X."/>
            <person name="Fan D."/>
            <person name="Zhang W."/>
            <person name="Liu G."/>
            <person name="Zhang L."/>
            <person name="Zhao L."/>
            <person name="Fang X."/>
            <person name="Chen L."/>
            <person name="Dong Y."/>
            <person name="Chen Y."/>
            <person name="Ding Y."/>
            <person name="Zhao R."/>
            <person name="Feng M."/>
            <person name="Zhu Y."/>
            <person name="Feng Y."/>
            <person name="Jiang X."/>
            <person name="Zhu D."/>
            <person name="Xiang H."/>
            <person name="Feng X."/>
            <person name="Li S."/>
            <person name="Wang J."/>
            <person name="Zhang G."/>
            <person name="Kronforst M.R."/>
            <person name="Wang W."/>
        </authorList>
    </citation>
    <scope>NUCLEOTIDE SEQUENCE [LARGE SCALE GENOMIC DNA]</scope>
    <source>
        <strain evidence="2">Ya'a_city_454_Pm</strain>
        <tissue evidence="2">Whole body</tissue>
    </source>
</reference>
<dbReference type="EMBL" id="KQ461198">
    <property type="protein sequence ID" value="KPJ06190.1"/>
    <property type="molecule type" value="Genomic_DNA"/>
</dbReference>
<dbReference type="GO" id="GO:0005886">
    <property type="term" value="C:plasma membrane"/>
    <property type="evidence" value="ECO:0007669"/>
    <property type="project" value="TreeGrafter"/>
</dbReference>
<dbReference type="PANTHER" id="PTHR10796:SF92">
    <property type="entry name" value="PATCHED-RELATED, ISOFORM A"/>
    <property type="match status" value="1"/>
</dbReference>
<keyword evidence="3" id="KW-1185">Reference proteome</keyword>
<dbReference type="PANTHER" id="PTHR10796">
    <property type="entry name" value="PATCHED-RELATED"/>
    <property type="match status" value="1"/>
</dbReference>
<evidence type="ECO:0000256" key="1">
    <source>
        <dbReference type="SAM" id="Phobius"/>
    </source>
</evidence>
<keyword evidence="1" id="KW-0812">Transmembrane</keyword>
<dbReference type="GO" id="GO:0030659">
    <property type="term" value="C:cytoplasmic vesicle membrane"/>
    <property type="evidence" value="ECO:0007669"/>
    <property type="project" value="TreeGrafter"/>
</dbReference>
<organism evidence="2 3">
    <name type="scientific">Papilio machaon</name>
    <name type="common">Old World swallowtail butterfly</name>
    <dbReference type="NCBI Taxonomy" id="76193"/>
    <lineage>
        <taxon>Eukaryota</taxon>
        <taxon>Metazoa</taxon>
        <taxon>Ecdysozoa</taxon>
        <taxon>Arthropoda</taxon>
        <taxon>Hexapoda</taxon>
        <taxon>Insecta</taxon>
        <taxon>Pterygota</taxon>
        <taxon>Neoptera</taxon>
        <taxon>Endopterygota</taxon>
        <taxon>Lepidoptera</taxon>
        <taxon>Glossata</taxon>
        <taxon>Ditrysia</taxon>
        <taxon>Papilionoidea</taxon>
        <taxon>Papilionidae</taxon>
        <taxon>Papilioninae</taxon>
        <taxon>Papilio</taxon>
    </lineage>
</organism>
<accession>A0A194QMK5</accession>
<keyword evidence="1" id="KW-0472">Membrane</keyword>
<gene>
    <name evidence="2" type="ORF">RR48_14632</name>
</gene>
<dbReference type="InterPro" id="IPR051697">
    <property type="entry name" value="Patched_domain-protein"/>
</dbReference>
<sequence>MGCKLTFVDDVLNRSFYKLGLIVGKQPGYFIIIPVLLTLLMVTGYQRIHYEMDPEYLFSPVSGQGKLERRIVEEHFKVNYSHRFNVGRITRAGRFGRVIIVAKDNITNMLRTEVWKELRELDELVQNITVTLPTGETFTYREECAKWEGQCFVNDILNLDKIIGEVRA</sequence>
<evidence type="ECO:0000313" key="2">
    <source>
        <dbReference type="EMBL" id="KPJ06190.1"/>
    </source>
</evidence>
<evidence type="ECO:0000313" key="3">
    <source>
        <dbReference type="Proteomes" id="UP000053240"/>
    </source>
</evidence>
<name>A0A194QMK5_PAPMA</name>
<feature type="transmembrane region" description="Helical" evidence="1">
    <location>
        <begin position="27"/>
        <end position="45"/>
    </location>
</feature>
<dbReference type="InParanoid" id="A0A194QMK5"/>
<dbReference type="Proteomes" id="UP000053240">
    <property type="component" value="Unassembled WGS sequence"/>
</dbReference>
<proteinExistence type="predicted"/>
<protein>
    <submittedName>
        <fullName evidence="2">Patched domain-containing protein 3</fullName>
    </submittedName>
</protein>
<dbReference type="STRING" id="76193.A0A194QMK5"/>